<reference evidence="1 2" key="1">
    <citation type="submission" date="2018-08" db="EMBL/GenBank/DDBJ databases">
        <title>Complete genome sequence of JP2-74.</title>
        <authorList>
            <person name="Wu L."/>
        </authorList>
    </citation>
    <scope>NUCLEOTIDE SEQUENCE [LARGE SCALE GENOMIC DNA]</scope>
    <source>
        <strain evidence="1 2">JP2-74</strain>
    </source>
</reference>
<evidence type="ECO:0000313" key="1">
    <source>
        <dbReference type="EMBL" id="AXT46369.1"/>
    </source>
</evidence>
<gene>
    <name evidence="1" type="ORF">D1345_09295</name>
</gene>
<dbReference type="KEGG" id="crz:D1345_09295"/>
<organism evidence="1 2">
    <name type="scientific">Chromobacterium rhizoryzae</name>
    <dbReference type="NCBI Taxonomy" id="1778675"/>
    <lineage>
        <taxon>Bacteria</taxon>
        <taxon>Pseudomonadati</taxon>
        <taxon>Pseudomonadota</taxon>
        <taxon>Betaproteobacteria</taxon>
        <taxon>Neisseriales</taxon>
        <taxon>Chromobacteriaceae</taxon>
        <taxon>Chromobacterium</taxon>
    </lineage>
</organism>
<proteinExistence type="predicted"/>
<dbReference type="AlphaFoldDB" id="A0AAD0RRH7"/>
<evidence type="ECO:0000313" key="2">
    <source>
        <dbReference type="Proteomes" id="UP000259465"/>
    </source>
</evidence>
<dbReference type="Proteomes" id="UP000259465">
    <property type="component" value="Chromosome"/>
</dbReference>
<sequence length="166" mass="18700">MSAMIDLGVLRALAMLKVPVEAHEMMENWGRWQRSGTGLASRRSGIEGRNYRSNRCELCFEKTNPCDLCRYTKSSGSMIDERAALLVERAIHGRLVGNSVIAGFPQRDVTILLSHFRGYRNAAGEWQPSSPKVLCRQLGINVAEYENTVSKLIQMTWNRVKQAKNA</sequence>
<keyword evidence="2" id="KW-1185">Reference proteome</keyword>
<accession>A0AAD0RRH7</accession>
<name>A0AAD0RRH7_9NEIS</name>
<protein>
    <submittedName>
        <fullName evidence="1">Uncharacterized protein</fullName>
    </submittedName>
</protein>
<dbReference type="EMBL" id="CP031968">
    <property type="protein sequence ID" value="AXT46369.1"/>
    <property type="molecule type" value="Genomic_DNA"/>
</dbReference>
<dbReference type="RefSeq" id="WP_118267359.1">
    <property type="nucleotide sequence ID" value="NZ_CP031968.1"/>
</dbReference>